<dbReference type="STRING" id="407022.SAMN05661044_04778"/>
<organism evidence="1 2">
    <name type="scientific">Olivibacter domesticus</name>
    <name type="common">Pseudosphingobacterium domesticum</name>
    <dbReference type="NCBI Taxonomy" id="407022"/>
    <lineage>
        <taxon>Bacteria</taxon>
        <taxon>Pseudomonadati</taxon>
        <taxon>Bacteroidota</taxon>
        <taxon>Sphingobacteriia</taxon>
        <taxon>Sphingobacteriales</taxon>
        <taxon>Sphingobacteriaceae</taxon>
        <taxon>Olivibacter</taxon>
    </lineage>
</organism>
<name>A0A1H7X7F9_OLID1</name>
<protein>
    <submittedName>
        <fullName evidence="1">Bacillithiol system protein YtxJ</fullName>
    </submittedName>
</protein>
<dbReference type="NCBIfam" id="TIGR04019">
    <property type="entry name" value="B_thiol_YtxJ"/>
    <property type="match status" value="1"/>
</dbReference>
<dbReference type="Gene3D" id="3.40.30.10">
    <property type="entry name" value="Glutaredoxin"/>
    <property type="match status" value="1"/>
</dbReference>
<dbReference type="Proteomes" id="UP000199421">
    <property type="component" value="Unassembled WGS sequence"/>
</dbReference>
<dbReference type="InterPro" id="IPR022551">
    <property type="entry name" value="BrxC"/>
</dbReference>
<sequence>MKWLELKTLEDLESISNSIDYTVIFKHSTRCPVSSMAKKQFEFESTLIPRDTPVYLLDLIKHREISNKIADKWQIRHESPQVLLIKGSACVYHESHNEIEVAKVVTRMTS</sequence>
<evidence type="ECO:0000313" key="1">
    <source>
        <dbReference type="EMBL" id="SEM29792.1"/>
    </source>
</evidence>
<dbReference type="EMBL" id="FOAF01000010">
    <property type="protein sequence ID" value="SEM29792.1"/>
    <property type="molecule type" value="Genomic_DNA"/>
</dbReference>
<reference evidence="2" key="1">
    <citation type="submission" date="2016-10" db="EMBL/GenBank/DDBJ databases">
        <authorList>
            <person name="Varghese N."/>
            <person name="Submissions S."/>
        </authorList>
    </citation>
    <scope>NUCLEOTIDE SEQUENCE [LARGE SCALE GENOMIC DNA]</scope>
    <source>
        <strain evidence="2">DSM 18733</strain>
    </source>
</reference>
<dbReference type="AlphaFoldDB" id="A0A1H7X7F9"/>
<accession>A0A1H7X7F9</accession>
<dbReference type="Pfam" id="PF11009">
    <property type="entry name" value="BrxC"/>
    <property type="match status" value="1"/>
</dbReference>
<keyword evidence="2" id="KW-1185">Reference proteome</keyword>
<evidence type="ECO:0000313" key="2">
    <source>
        <dbReference type="Proteomes" id="UP000199421"/>
    </source>
</evidence>
<gene>
    <name evidence="1" type="ORF">SAMN05661044_04778</name>
</gene>
<dbReference type="RefSeq" id="WP_093330066.1">
    <property type="nucleotide sequence ID" value="NZ_FOAF01000010.1"/>
</dbReference>
<proteinExistence type="predicted"/>
<dbReference type="OrthoDB" id="677051at2"/>